<name>A0A5J6N678_9PROT</name>
<dbReference type="RefSeq" id="WP_151119707.1">
    <property type="nucleotide sequence ID" value="NZ_CP042582.1"/>
</dbReference>
<feature type="transmembrane region" description="Helical" evidence="1">
    <location>
        <begin position="138"/>
        <end position="158"/>
    </location>
</feature>
<evidence type="ECO:0000313" key="2">
    <source>
        <dbReference type="EMBL" id="QEX24425.1"/>
    </source>
</evidence>
<dbReference type="EMBL" id="CP042582">
    <property type="protein sequence ID" value="QEX24425.1"/>
    <property type="molecule type" value="Genomic_DNA"/>
</dbReference>
<dbReference type="OrthoDB" id="428263at2"/>
<organism evidence="2 3">
    <name type="scientific">Hypericibacter adhaerens</name>
    <dbReference type="NCBI Taxonomy" id="2602016"/>
    <lineage>
        <taxon>Bacteria</taxon>
        <taxon>Pseudomonadati</taxon>
        <taxon>Pseudomonadota</taxon>
        <taxon>Alphaproteobacteria</taxon>
        <taxon>Rhodospirillales</taxon>
        <taxon>Dongiaceae</taxon>
        <taxon>Hypericibacter</taxon>
    </lineage>
</organism>
<dbReference type="InterPro" id="IPR013901">
    <property type="entry name" value="Anthrone_oxy"/>
</dbReference>
<feature type="transmembrane region" description="Helical" evidence="1">
    <location>
        <begin position="9"/>
        <end position="32"/>
    </location>
</feature>
<evidence type="ECO:0000313" key="3">
    <source>
        <dbReference type="Proteomes" id="UP000325797"/>
    </source>
</evidence>
<keyword evidence="1" id="KW-1133">Transmembrane helix</keyword>
<dbReference type="AlphaFoldDB" id="A0A5J6N678"/>
<protein>
    <submittedName>
        <fullName evidence="2">Membrane protein</fullName>
    </submittedName>
</protein>
<dbReference type="Proteomes" id="UP000325797">
    <property type="component" value="Chromosome"/>
</dbReference>
<dbReference type="Pfam" id="PF08592">
    <property type="entry name" value="Anthrone_oxy"/>
    <property type="match status" value="1"/>
</dbReference>
<keyword evidence="3" id="KW-1185">Reference proteome</keyword>
<evidence type="ECO:0000256" key="1">
    <source>
        <dbReference type="SAM" id="Phobius"/>
    </source>
</evidence>
<keyword evidence="1" id="KW-0812">Transmembrane</keyword>
<proteinExistence type="predicted"/>
<reference evidence="2 3" key="1">
    <citation type="submission" date="2019-08" db="EMBL/GenBank/DDBJ databases">
        <title>Hyperibacter terrae gen. nov., sp. nov. and Hyperibacter viscosus sp. nov., two new members in the family Rhodospirillaceae isolated from the rhizosphere of Hypericum perforatum.</title>
        <authorList>
            <person name="Noviana Z."/>
        </authorList>
    </citation>
    <scope>NUCLEOTIDE SEQUENCE [LARGE SCALE GENOMIC DNA]</scope>
    <source>
        <strain evidence="2 3">R5959</strain>
    </source>
</reference>
<accession>A0A5J6N678</accession>
<sequence>MSDRLITGLIFLSTLGTGLVAGVFFAFSSFVMGALARLPAAQGIAAMQSINIVVITPLFLGTMFGTGLLCLALLAAAVSGWEEPRSLWLLAGGLLYLIGTVVVTMVFNVPRNDALAAADPGSAEGASLWLRYLREWTLWNHVRAVTGLAAMAAFLLALRLPAAE</sequence>
<feature type="transmembrane region" description="Helical" evidence="1">
    <location>
        <begin position="52"/>
        <end position="75"/>
    </location>
</feature>
<feature type="transmembrane region" description="Helical" evidence="1">
    <location>
        <begin position="87"/>
        <end position="107"/>
    </location>
</feature>
<gene>
    <name evidence="2" type="ORF">FRZ61_43660</name>
</gene>
<dbReference type="KEGG" id="hadh:FRZ61_43660"/>
<keyword evidence="1" id="KW-0472">Membrane</keyword>